<feature type="compositionally biased region" description="Polar residues" evidence="1">
    <location>
        <begin position="441"/>
        <end position="455"/>
    </location>
</feature>
<feature type="region of interest" description="Disordered" evidence="1">
    <location>
        <begin position="64"/>
        <end position="83"/>
    </location>
</feature>
<dbReference type="EMBL" id="CAWUFR010000031">
    <property type="protein sequence ID" value="CAK6957918.1"/>
    <property type="molecule type" value="Genomic_DNA"/>
</dbReference>
<dbReference type="AlphaFoldDB" id="A0AAV1NFS2"/>
<comment type="caution">
    <text evidence="2">The sequence shown here is derived from an EMBL/GenBank/DDBJ whole genome shotgun (WGS) entry which is preliminary data.</text>
</comment>
<feature type="compositionally biased region" description="Polar residues" evidence="1">
    <location>
        <begin position="72"/>
        <end position="83"/>
    </location>
</feature>
<protein>
    <submittedName>
        <fullName evidence="2">Uncharacterized protein si:ch211-151h10.2</fullName>
    </submittedName>
</protein>
<keyword evidence="3" id="KW-1185">Reference proteome</keyword>
<feature type="compositionally biased region" description="Low complexity" evidence="1">
    <location>
        <begin position="470"/>
        <end position="480"/>
    </location>
</feature>
<proteinExistence type="predicted"/>
<sequence>MIFKCTFLIYPNTKFQQVCVCISFAPMSLLTIAYPRGREGSTGQGERVSWDWHWGCKWMERVKEDREGEPPETSQELQRSYQTPAPVQPQYKSWLQNLRRLLPSKDWYSFGTAGVVWSVSQVEAPLHPSVLPVDVCWRVLQVCVLWLVLGGCVHGLRHCLRLGQRKGNPTLKSQQEVVVENRQNLHAWASQSSSPGHNVPLALALADSLLMCILQEPLPDPSVPHIQALLSRLESVSHTLEKADIESEATQEEVNRDSVLKDKVMLIRTFLRQRMSSLSRLVQVQGDFEASVKDILKGLDGLWAQLEELHAGVTLTKQGSGGHRDLALAQTDAETLFTVLGHHKNRLQHCQAHLTDSTQLLQELTWSHTHISNSVSSSSSSSSSESVWPEMLLQSNIEQFDKVQESFLSLEQQTSTFQAHLEGLGKGNQDRLSGPLIHANGASSCPVSPQTSANLHSGHPSDVSPKHHNSISSSMSVSSVDADTDTDHHLSLCERSALQFSSTIGRLRKSGRRK</sequence>
<evidence type="ECO:0000313" key="2">
    <source>
        <dbReference type="EMBL" id="CAK6957918.1"/>
    </source>
</evidence>
<gene>
    <name evidence="2" type="ORF">FSCOSCO3_A024410</name>
</gene>
<reference evidence="2 3" key="1">
    <citation type="submission" date="2024-01" db="EMBL/GenBank/DDBJ databases">
        <authorList>
            <person name="Alioto T."/>
            <person name="Alioto T."/>
            <person name="Gomez Garrido J."/>
        </authorList>
    </citation>
    <scope>NUCLEOTIDE SEQUENCE [LARGE SCALE GENOMIC DNA]</scope>
</reference>
<evidence type="ECO:0000313" key="3">
    <source>
        <dbReference type="Proteomes" id="UP001314229"/>
    </source>
</evidence>
<evidence type="ECO:0000256" key="1">
    <source>
        <dbReference type="SAM" id="MobiDB-lite"/>
    </source>
</evidence>
<dbReference type="Proteomes" id="UP001314229">
    <property type="component" value="Unassembled WGS sequence"/>
</dbReference>
<feature type="region of interest" description="Disordered" evidence="1">
    <location>
        <begin position="424"/>
        <end position="483"/>
    </location>
</feature>
<organism evidence="2 3">
    <name type="scientific">Scomber scombrus</name>
    <name type="common">Atlantic mackerel</name>
    <name type="synonym">Scomber vernalis</name>
    <dbReference type="NCBI Taxonomy" id="13677"/>
    <lineage>
        <taxon>Eukaryota</taxon>
        <taxon>Metazoa</taxon>
        <taxon>Chordata</taxon>
        <taxon>Craniata</taxon>
        <taxon>Vertebrata</taxon>
        <taxon>Euteleostomi</taxon>
        <taxon>Actinopterygii</taxon>
        <taxon>Neopterygii</taxon>
        <taxon>Teleostei</taxon>
        <taxon>Neoteleostei</taxon>
        <taxon>Acanthomorphata</taxon>
        <taxon>Pelagiaria</taxon>
        <taxon>Scombriformes</taxon>
        <taxon>Scombridae</taxon>
        <taxon>Scomber</taxon>
    </lineage>
</organism>
<name>A0AAV1NFS2_SCOSC</name>
<accession>A0AAV1NFS2</accession>